<keyword evidence="1" id="KW-1133">Transmembrane helix</keyword>
<feature type="transmembrane region" description="Helical" evidence="1">
    <location>
        <begin position="211"/>
        <end position="232"/>
    </location>
</feature>
<feature type="transmembrane region" description="Helical" evidence="1">
    <location>
        <begin position="178"/>
        <end position="199"/>
    </location>
</feature>
<evidence type="ECO:0000313" key="2">
    <source>
        <dbReference type="EMBL" id="SDZ65225.1"/>
    </source>
</evidence>
<evidence type="ECO:0000313" key="3">
    <source>
        <dbReference type="Proteomes" id="UP000199632"/>
    </source>
</evidence>
<feature type="transmembrane region" description="Helical" evidence="1">
    <location>
        <begin position="74"/>
        <end position="95"/>
    </location>
</feature>
<keyword evidence="1" id="KW-0812">Transmembrane</keyword>
<accession>A0A1H3UTR0</accession>
<keyword evidence="1" id="KW-0472">Membrane</keyword>
<gene>
    <name evidence="2" type="ORF">SAMN05421684_7965</name>
</gene>
<dbReference type="STRING" id="137265.SAMN05421684_7965"/>
<feature type="transmembrane region" description="Helical" evidence="1">
    <location>
        <begin position="115"/>
        <end position="135"/>
    </location>
</feature>
<protein>
    <submittedName>
        <fullName evidence="2">Uncharacterized protein</fullName>
    </submittedName>
</protein>
<dbReference type="EMBL" id="FNQB01000005">
    <property type="protein sequence ID" value="SDZ65225.1"/>
    <property type="molecule type" value="Genomic_DNA"/>
</dbReference>
<evidence type="ECO:0000256" key="1">
    <source>
        <dbReference type="SAM" id="Phobius"/>
    </source>
</evidence>
<reference evidence="3" key="1">
    <citation type="submission" date="2016-10" db="EMBL/GenBank/DDBJ databases">
        <authorList>
            <person name="Varghese N."/>
            <person name="Submissions S."/>
        </authorList>
    </citation>
    <scope>NUCLEOTIDE SEQUENCE [LARGE SCALE GENOMIC DNA]</scope>
    <source>
        <strain evidence="3">DSM 44718</strain>
    </source>
</reference>
<sequence>MVTRGIARMLIRVAEHRWPVELRSGLRREWEAELHVLGEGGRRAAMLRFAASLAARRSGVAGDRAPFGSHLLRSALPLLVAPLVCIGVIVAGLNAMGALVDWVLVPYGGAWAFDLQLPILTMLVAASAVGLAVIADRLARGVRTNGWRAVVGITAPIPLAVAIDAYATGLDRQELDSLALDVPALALWISGLMLVLRGASVMASRGRVRAAWLLGAAGALVIADLAIVLAVFSHGLVGAETVINGIPQGDGLDPISAPLWLFVSYTGSALGLPRPTDGEIFIITDDVFMQPLLFLACTPYALAWAIRVVQSPSPARPLAAPTLATTID</sequence>
<name>A0A1H3UTR0_9ACTN</name>
<keyword evidence="3" id="KW-1185">Reference proteome</keyword>
<proteinExistence type="predicted"/>
<dbReference type="AlphaFoldDB" id="A0A1H3UTR0"/>
<organism evidence="2 3">
    <name type="scientific">Asanoa ishikariensis</name>
    <dbReference type="NCBI Taxonomy" id="137265"/>
    <lineage>
        <taxon>Bacteria</taxon>
        <taxon>Bacillati</taxon>
        <taxon>Actinomycetota</taxon>
        <taxon>Actinomycetes</taxon>
        <taxon>Micromonosporales</taxon>
        <taxon>Micromonosporaceae</taxon>
        <taxon>Asanoa</taxon>
    </lineage>
</organism>
<feature type="transmembrane region" description="Helical" evidence="1">
    <location>
        <begin position="147"/>
        <end position="166"/>
    </location>
</feature>
<feature type="transmembrane region" description="Helical" evidence="1">
    <location>
        <begin position="287"/>
        <end position="306"/>
    </location>
</feature>
<dbReference type="Proteomes" id="UP000199632">
    <property type="component" value="Unassembled WGS sequence"/>
</dbReference>